<evidence type="ECO:0000313" key="10">
    <source>
        <dbReference type="EMBL" id="EMA39999.1"/>
    </source>
</evidence>
<dbReference type="eggNOG" id="arCOG02918">
    <property type="taxonomic scope" value="Archaea"/>
</dbReference>
<dbReference type="PATRIC" id="fig|1132509.6.peg.1283"/>
<dbReference type="PANTHER" id="PTHR34192:SF10">
    <property type="entry name" value="PLASTOCYANIN MAJOR ISOFORM, CHLOROPLASTIC-RELATED"/>
    <property type="match status" value="1"/>
</dbReference>
<keyword evidence="3 7" id="KW-0479">Metal-binding</keyword>
<feature type="domain" description="Blue (type 1) copper" evidence="9">
    <location>
        <begin position="101"/>
        <end position="190"/>
    </location>
</feature>
<feature type="compositionally biased region" description="Gly residues" evidence="8">
    <location>
        <begin position="33"/>
        <end position="53"/>
    </location>
</feature>
<feature type="binding site" evidence="7">
    <location>
        <position position="185"/>
    </location>
    <ligand>
        <name>Cu cation</name>
        <dbReference type="ChEBI" id="CHEBI:23378"/>
    </ligand>
</feature>
<dbReference type="PROSITE" id="PS51257">
    <property type="entry name" value="PROKAR_LIPOPROTEIN"/>
    <property type="match status" value="1"/>
</dbReference>
<feature type="binding site" evidence="7">
    <location>
        <position position="177"/>
    </location>
    <ligand>
        <name>Cu cation</name>
        <dbReference type="ChEBI" id="CHEBI:23378"/>
    </ligand>
</feature>
<sequence length="226" mass="22398">MKRRTFLKATSISTVAGMTALAGCSSGNNENGNGSGANGSGEGTNGGGTGTSGGASTTQGSGGDTAMTSSGTNGSTTGANGTAATSGGGGGTETVGMYTDGSTYYFDPIGLFVEPGTTVSFEIESGAHSATSYTTDNPSVSERRIPEGAESWDSGTISGSDSYEYTFETEGTYDYYCIPHKTLGMVGRVVCGSPGGPAEGSMPPDGDVPESSAIVEQGSIAFSDFS</sequence>
<dbReference type="InterPro" id="IPR000923">
    <property type="entry name" value="BlueCu_1"/>
</dbReference>
<keyword evidence="2" id="KW-0813">Transport</keyword>
<evidence type="ECO:0000313" key="11">
    <source>
        <dbReference type="Proteomes" id="UP000011566"/>
    </source>
</evidence>
<keyword evidence="5 7" id="KW-0186">Copper</keyword>
<proteinExistence type="predicted"/>
<evidence type="ECO:0000256" key="4">
    <source>
        <dbReference type="ARBA" id="ARBA00022982"/>
    </source>
</evidence>
<dbReference type="Gene3D" id="2.60.40.420">
    <property type="entry name" value="Cupredoxins - blue copper proteins"/>
    <property type="match status" value="1"/>
</dbReference>
<dbReference type="InterPro" id="IPR008972">
    <property type="entry name" value="Cupredoxin"/>
</dbReference>
<dbReference type="RefSeq" id="WP_007691695.1">
    <property type="nucleotide sequence ID" value="NZ_AJRK01000383.1"/>
</dbReference>
<evidence type="ECO:0000256" key="3">
    <source>
        <dbReference type="ARBA" id="ARBA00022723"/>
    </source>
</evidence>
<dbReference type="Proteomes" id="UP000011566">
    <property type="component" value="Unassembled WGS sequence"/>
</dbReference>
<keyword evidence="6" id="KW-0472">Membrane</keyword>
<dbReference type="PRINTS" id="PR00157">
    <property type="entry name" value="PLASTOCYANIN"/>
</dbReference>
<organism evidence="10 11">
    <name type="scientific">Halococcus hamelinensis 100A6</name>
    <dbReference type="NCBI Taxonomy" id="1132509"/>
    <lineage>
        <taxon>Archaea</taxon>
        <taxon>Methanobacteriati</taxon>
        <taxon>Methanobacteriota</taxon>
        <taxon>Stenosarchaea group</taxon>
        <taxon>Halobacteria</taxon>
        <taxon>Halobacteriales</taxon>
        <taxon>Halococcaceae</taxon>
        <taxon>Halococcus</taxon>
    </lineage>
</organism>
<evidence type="ECO:0000256" key="5">
    <source>
        <dbReference type="ARBA" id="ARBA00023008"/>
    </source>
</evidence>
<dbReference type="InterPro" id="IPR002387">
    <property type="entry name" value="Plastocyanin"/>
</dbReference>
<dbReference type="InterPro" id="IPR028871">
    <property type="entry name" value="BlueCu_1_BS"/>
</dbReference>
<feature type="compositionally biased region" description="Low complexity" evidence="8">
    <location>
        <begin position="54"/>
        <end position="85"/>
    </location>
</feature>
<feature type="region of interest" description="Disordered" evidence="8">
    <location>
        <begin position="32"/>
        <end position="91"/>
    </location>
</feature>
<evidence type="ECO:0000256" key="1">
    <source>
        <dbReference type="ARBA" id="ARBA00004370"/>
    </source>
</evidence>
<dbReference type="OrthoDB" id="4392at2157"/>
<dbReference type="Pfam" id="PF00127">
    <property type="entry name" value="Copper-bind"/>
    <property type="match status" value="1"/>
</dbReference>
<dbReference type="PANTHER" id="PTHR34192">
    <property type="entry name" value="PLASTOCYANIN MAJOR ISOFORM, CHLOROPLASTIC-RELATED"/>
    <property type="match status" value="1"/>
</dbReference>
<evidence type="ECO:0000256" key="8">
    <source>
        <dbReference type="SAM" id="MobiDB-lite"/>
    </source>
</evidence>
<comment type="cofactor">
    <cofactor evidence="7">
        <name>Cu(2+)</name>
        <dbReference type="ChEBI" id="CHEBI:29036"/>
    </cofactor>
    <text evidence="7">The crystal structure with reduced Cu(1+) has also been determined.</text>
</comment>
<evidence type="ECO:0000259" key="9">
    <source>
        <dbReference type="Pfam" id="PF00127"/>
    </source>
</evidence>
<dbReference type="PROSITE" id="PS00196">
    <property type="entry name" value="COPPER_BLUE"/>
    <property type="match status" value="1"/>
</dbReference>
<comment type="subcellular location">
    <subcellularLocation>
        <location evidence="1">Membrane</location>
    </subcellularLocation>
</comment>
<feature type="binding site" evidence="7">
    <location>
        <position position="180"/>
    </location>
    <ligand>
        <name>Cu cation</name>
        <dbReference type="ChEBI" id="CHEBI:23378"/>
    </ligand>
</feature>
<keyword evidence="11" id="KW-1185">Reference proteome</keyword>
<keyword evidence="4" id="KW-0249">Electron transport</keyword>
<dbReference type="SUPFAM" id="SSF49503">
    <property type="entry name" value="Cupredoxins"/>
    <property type="match status" value="1"/>
</dbReference>
<evidence type="ECO:0000256" key="2">
    <source>
        <dbReference type="ARBA" id="ARBA00022448"/>
    </source>
</evidence>
<dbReference type="GO" id="GO:0016020">
    <property type="term" value="C:membrane"/>
    <property type="evidence" value="ECO:0007669"/>
    <property type="project" value="UniProtKB-SubCell"/>
</dbReference>
<name>M0M5X4_9EURY</name>
<comment type="caution">
    <text evidence="10">The sequence shown here is derived from an EMBL/GenBank/DDBJ whole genome shotgun (WGS) entry which is preliminary data.</text>
</comment>
<dbReference type="GO" id="GO:0005507">
    <property type="term" value="F:copper ion binding"/>
    <property type="evidence" value="ECO:0007669"/>
    <property type="project" value="InterPro"/>
</dbReference>
<dbReference type="AlphaFoldDB" id="M0M5X4"/>
<accession>M0M5X4</accession>
<reference evidence="10 11" key="1">
    <citation type="journal article" date="2014" name="PLoS Genet.">
        <title>Phylogenetically driven sequencing of extremely halophilic archaea reveals strategies for static and dynamic osmo-response.</title>
        <authorList>
            <person name="Becker E.A."/>
            <person name="Seitzer P.M."/>
            <person name="Tritt A."/>
            <person name="Larsen D."/>
            <person name="Krusor M."/>
            <person name="Yao A.I."/>
            <person name="Wu D."/>
            <person name="Madern D."/>
            <person name="Eisen J.A."/>
            <person name="Darling A.E."/>
            <person name="Facciotti M.T."/>
        </authorList>
    </citation>
    <scope>NUCLEOTIDE SEQUENCE [LARGE SCALE GENOMIC DNA]</scope>
    <source>
        <strain evidence="10 11">100A6</strain>
    </source>
</reference>
<evidence type="ECO:0000256" key="6">
    <source>
        <dbReference type="ARBA" id="ARBA00023136"/>
    </source>
</evidence>
<dbReference type="EMBL" id="AOMB01000014">
    <property type="protein sequence ID" value="EMA39999.1"/>
    <property type="molecule type" value="Genomic_DNA"/>
</dbReference>
<evidence type="ECO:0000256" key="7">
    <source>
        <dbReference type="PIRSR" id="PIRSR602387-1"/>
    </source>
</evidence>
<protein>
    <submittedName>
        <fullName evidence="10">Halocyanin-like protein</fullName>
    </submittedName>
</protein>
<gene>
    <name evidence="10" type="ORF">C447_05588</name>
</gene>
<dbReference type="GO" id="GO:0009055">
    <property type="term" value="F:electron transfer activity"/>
    <property type="evidence" value="ECO:0007669"/>
    <property type="project" value="InterPro"/>
</dbReference>